<dbReference type="Gene3D" id="3.40.50.300">
    <property type="entry name" value="P-loop containing nucleotide triphosphate hydrolases"/>
    <property type="match status" value="1"/>
</dbReference>
<keyword evidence="3" id="KW-0804">Transcription</keyword>
<feature type="domain" description="HTH luxR-type" evidence="5">
    <location>
        <begin position="808"/>
        <end position="872"/>
    </location>
</feature>
<dbReference type="InterPro" id="IPR059106">
    <property type="entry name" value="WHD_MalT"/>
</dbReference>
<dbReference type="PRINTS" id="PR00038">
    <property type="entry name" value="HTHLUXR"/>
</dbReference>
<dbReference type="SMART" id="SM00421">
    <property type="entry name" value="HTH_LUXR"/>
    <property type="match status" value="1"/>
</dbReference>
<name>A0ABW1QZE7_9ACTN</name>
<feature type="region of interest" description="Disordered" evidence="4">
    <location>
        <begin position="1"/>
        <end position="27"/>
    </location>
</feature>
<dbReference type="InterPro" id="IPR036388">
    <property type="entry name" value="WH-like_DNA-bd_sf"/>
</dbReference>
<dbReference type="EMBL" id="JBHSQI010000005">
    <property type="protein sequence ID" value="MFC6154347.1"/>
    <property type="molecule type" value="Genomic_DNA"/>
</dbReference>
<evidence type="ECO:0000256" key="1">
    <source>
        <dbReference type="ARBA" id="ARBA00023015"/>
    </source>
</evidence>
<evidence type="ECO:0000313" key="6">
    <source>
        <dbReference type="EMBL" id="MFC6154347.1"/>
    </source>
</evidence>
<dbReference type="PANTHER" id="PTHR44688:SF16">
    <property type="entry name" value="DNA-BINDING TRANSCRIPTIONAL ACTIVATOR DEVR_DOSR"/>
    <property type="match status" value="1"/>
</dbReference>
<feature type="compositionally biased region" description="Polar residues" evidence="4">
    <location>
        <begin position="7"/>
        <end position="16"/>
    </location>
</feature>
<comment type="caution">
    <text evidence="6">The sequence shown here is derived from an EMBL/GenBank/DDBJ whole genome shotgun (WGS) entry which is preliminary data.</text>
</comment>
<dbReference type="InterPro" id="IPR027417">
    <property type="entry name" value="P-loop_NTPase"/>
</dbReference>
<accession>A0ABW1QZE7</accession>
<gene>
    <name evidence="6" type="ORF">ACFPWU_11825</name>
</gene>
<dbReference type="CDD" id="cd06170">
    <property type="entry name" value="LuxR_C_like"/>
    <property type="match status" value="1"/>
</dbReference>
<dbReference type="RefSeq" id="WP_128221479.1">
    <property type="nucleotide sequence ID" value="NZ_CP034929.1"/>
</dbReference>
<dbReference type="PANTHER" id="PTHR44688">
    <property type="entry name" value="DNA-BINDING TRANSCRIPTIONAL ACTIVATOR DEVR_DOSR"/>
    <property type="match status" value="1"/>
</dbReference>
<dbReference type="InterPro" id="IPR003593">
    <property type="entry name" value="AAA+_ATPase"/>
</dbReference>
<dbReference type="Pfam" id="PF25873">
    <property type="entry name" value="WHD_MalT"/>
    <property type="match status" value="1"/>
</dbReference>
<evidence type="ECO:0000313" key="7">
    <source>
        <dbReference type="Proteomes" id="UP001596098"/>
    </source>
</evidence>
<organism evidence="6 7">
    <name type="scientific">Nocardioides yefusunii</name>
    <dbReference type="NCBI Taxonomy" id="2500546"/>
    <lineage>
        <taxon>Bacteria</taxon>
        <taxon>Bacillati</taxon>
        <taxon>Actinomycetota</taxon>
        <taxon>Actinomycetes</taxon>
        <taxon>Propionibacteriales</taxon>
        <taxon>Nocardioidaceae</taxon>
        <taxon>Nocardioides</taxon>
    </lineage>
</organism>
<keyword evidence="7" id="KW-1185">Reference proteome</keyword>
<sequence length="872" mass="93956">MDVGGHSTENTQTVAPPTSGGMAVPWSALRAPEPGNWFVPRGRLDELLDAAAVRHEVIEVVAPGGFGKTTALAHWAAHRSAPTAWVSVNSHTRNPQRLASGISRSLADAVRGRPGFEQLAGSVGDVGTAAGAVTRWIEALERAPERVVLIVDDVHHAPGILDHGPLALLLDAAPRNLCVVVTSHTPDPSLVRRRVAGMIGLVTSDELRMTRDEVLSVSRALDRELDADVIESIHTGTGGWPVAVGLELLAPGVVLPMAGEPMRDYIQHEILAKLPADLVTLVLSTSLLERFDTEAARQVSGLPETQALLGELLDRGLFLTRVSDRTGRVSYRWHARVARECRELFRASRPSDFVQGARAAVQVLWHDDPVAALDVACCADQVDLVRALLGDHWLSLLVEGDLAVLRDSIAALDPDQRGETVVLVLEAALAQLGGDHELAAMLVDSARAAAVPGVARDRLALAQMSLMGANEGNELERACDEVRDLLRTDVVPGRPEHAVTVFLLGWAELRLRRAPLRALDLLRTSARLASEAHASVLERRARANAGFAAAFLGDFEAAEEELRTLGGRKVAGADIWEVYDGGLTDFTEGWIGFWRGDLTIAEQKFGAVIADHGRVAYAPLARVLQVWVACSIGDPRRIRRADQARRDIPDADAHGVPWAHYALVARAKILVAQGAGASQVVPLLRQAADRANVPVIALESAVMLHRMGQLGDTVDALRRLSPLERQPLYVQTGALVVNALVQRRRGETESAHRLLERALDLGAPARLGRAFDLTQPGLRPLLAAHAARGTAHPEYVAHCLAGNTSVDASSPVGGLSSREREILEYMRGTLTNAEIAAALHVSVNTVKTHQRSIYRKFNVATRREAVRLADAT</sequence>
<dbReference type="Gene3D" id="1.10.10.10">
    <property type="entry name" value="Winged helix-like DNA-binding domain superfamily/Winged helix DNA-binding domain"/>
    <property type="match status" value="1"/>
</dbReference>
<evidence type="ECO:0000259" key="5">
    <source>
        <dbReference type="PROSITE" id="PS50043"/>
    </source>
</evidence>
<protein>
    <submittedName>
        <fullName evidence="6">LuxR C-terminal-related transcriptional regulator</fullName>
    </submittedName>
</protein>
<proteinExistence type="predicted"/>
<dbReference type="InterPro" id="IPR000792">
    <property type="entry name" value="Tscrpt_reg_LuxR_C"/>
</dbReference>
<dbReference type="SUPFAM" id="SSF46894">
    <property type="entry name" value="C-terminal effector domain of the bipartite response regulators"/>
    <property type="match status" value="1"/>
</dbReference>
<evidence type="ECO:0000256" key="3">
    <source>
        <dbReference type="ARBA" id="ARBA00023163"/>
    </source>
</evidence>
<evidence type="ECO:0000256" key="4">
    <source>
        <dbReference type="SAM" id="MobiDB-lite"/>
    </source>
</evidence>
<dbReference type="Proteomes" id="UP001596098">
    <property type="component" value="Unassembled WGS sequence"/>
</dbReference>
<keyword evidence="1" id="KW-0805">Transcription regulation</keyword>
<dbReference type="PROSITE" id="PS50043">
    <property type="entry name" value="HTH_LUXR_2"/>
    <property type="match status" value="1"/>
</dbReference>
<dbReference type="SUPFAM" id="SSF52540">
    <property type="entry name" value="P-loop containing nucleoside triphosphate hydrolases"/>
    <property type="match status" value="1"/>
</dbReference>
<dbReference type="InterPro" id="IPR016032">
    <property type="entry name" value="Sig_transdc_resp-reg_C-effctor"/>
</dbReference>
<reference evidence="7" key="1">
    <citation type="journal article" date="2019" name="Int. J. Syst. Evol. Microbiol.">
        <title>The Global Catalogue of Microorganisms (GCM) 10K type strain sequencing project: providing services to taxonomists for standard genome sequencing and annotation.</title>
        <authorList>
            <consortium name="The Broad Institute Genomics Platform"/>
            <consortium name="The Broad Institute Genome Sequencing Center for Infectious Disease"/>
            <person name="Wu L."/>
            <person name="Ma J."/>
        </authorList>
    </citation>
    <scope>NUCLEOTIDE SEQUENCE [LARGE SCALE GENOMIC DNA]</scope>
    <source>
        <strain evidence="7">DFY28</strain>
    </source>
</reference>
<dbReference type="SMART" id="SM00382">
    <property type="entry name" value="AAA"/>
    <property type="match status" value="1"/>
</dbReference>
<dbReference type="Pfam" id="PF00196">
    <property type="entry name" value="GerE"/>
    <property type="match status" value="1"/>
</dbReference>
<keyword evidence="2" id="KW-0238">DNA-binding</keyword>
<evidence type="ECO:0000256" key="2">
    <source>
        <dbReference type="ARBA" id="ARBA00023125"/>
    </source>
</evidence>